<dbReference type="HOGENOM" id="CLU_3094473_0_0_6"/>
<evidence type="ECO:0000256" key="6">
    <source>
        <dbReference type="ARBA" id="ARBA00023288"/>
    </source>
</evidence>
<evidence type="ECO:0000256" key="1">
    <source>
        <dbReference type="ARBA" id="ARBA00004459"/>
    </source>
</evidence>
<evidence type="ECO:0000256" key="7">
    <source>
        <dbReference type="SAM" id="MobiDB-lite"/>
    </source>
</evidence>
<evidence type="ECO:0000313" key="9">
    <source>
        <dbReference type="Proteomes" id="UP000005522"/>
    </source>
</evidence>
<protein>
    <recommendedName>
        <fullName evidence="10">Lipoprotein</fullName>
    </recommendedName>
</protein>
<keyword evidence="3" id="KW-0472">Membrane</keyword>
<gene>
    <name evidence="8" type="ORF">Acaty_c2553</name>
</gene>
<name>A0A060A2S0_ACICK</name>
<accession>A0A060A2S0</accession>
<organism evidence="8 9">
    <name type="scientific">Acidithiobacillus caldus (strain ATCC 51756 / DSM 8584 / KU)</name>
    <dbReference type="NCBI Taxonomy" id="637389"/>
    <lineage>
        <taxon>Bacteria</taxon>
        <taxon>Pseudomonadati</taxon>
        <taxon>Pseudomonadota</taxon>
        <taxon>Acidithiobacillia</taxon>
        <taxon>Acidithiobacillales</taxon>
        <taxon>Acidithiobacillaceae</taxon>
        <taxon>Acidithiobacillus</taxon>
    </lineage>
</organism>
<dbReference type="GO" id="GO:0009279">
    <property type="term" value="C:cell outer membrane"/>
    <property type="evidence" value="ECO:0007669"/>
    <property type="project" value="UniProtKB-SubCell"/>
</dbReference>
<dbReference type="KEGG" id="acz:Acaty_c2553"/>
<keyword evidence="6" id="KW-0449">Lipoprotein</keyword>
<dbReference type="GeneID" id="92933194"/>
<reference evidence="8 9" key="1">
    <citation type="journal article" date="2009" name="J. Bacteriol.">
        <title>Draft genome sequence of the extremely acidophilic bacterium Acidithiobacillus caldus ATCC 51756 reveals metabolic versatility in the genus Acidithiobacillus.</title>
        <authorList>
            <person name="Valdes J."/>
            <person name="Quatrini R."/>
            <person name="Hallberg K."/>
            <person name="Dopson M."/>
            <person name="Valenzuela P.D."/>
            <person name="Holmes D.S."/>
        </authorList>
    </citation>
    <scope>NUCLEOTIDE SEQUENCE [LARGE SCALE GENOMIC DNA]</scope>
    <source>
        <strain evidence="9">ATCC 51756 / DSM 8584 / KU</strain>
    </source>
</reference>
<keyword evidence="2" id="KW-0732">Signal</keyword>
<dbReference type="Proteomes" id="UP000005522">
    <property type="component" value="Chromosome"/>
</dbReference>
<evidence type="ECO:0000256" key="2">
    <source>
        <dbReference type="ARBA" id="ARBA00022729"/>
    </source>
</evidence>
<keyword evidence="4" id="KW-0564">Palmitate</keyword>
<dbReference type="AlphaFoldDB" id="A0A060A2S0"/>
<dbReference type="PROSITE" id="PS51257">
    <property type="entry name" value="PROKAR_LIPOPROTEIN"/>
    <property type="match status" value="1"/>
</dbReference>
<evidence type="ECO:0008006" key="10">
    <source>
        <dbReference type="Google" id="ProtNLM"/>
    </source>
</evidence>
<feature type="compositionally biased region" description="Low complexity" evidence="7">
    <location>
        <begin position="37"/>
        <end position="51"/>
    </location>
</feature>
<proteinExistence type="predicted"/>
<dbReference type="RefSeq" id="WP_004869228.1">
    <property type="nucleotide sequence ID" value="NZ_CP005986.1"/>
</dbReference>
<dbReference type="EMBL" id="CP005986">
    <property type="protein sequence ID" value="AIA56397.1"/>
    <property type="molecule type" value="Genomic_DNA"/>
</dbReference>
<sequence length="51" mass="5401">MRRDLPFLRFLLVSSLLLGLAGCGRKTPLQLPPTPSPHTAHPASPSHSAAS</sequence>
<feature type="region of interest" description="Disordered" evidence="7">
    <location>
        <begin position="26"/>
        <end position="51"/>
    </location>
</feature>
<dbReference type="NCBIfam" id="NF047847">
    <property type="entry name" value="SS_mature_LptM"/>
    <property type="match status" value="1"/>
</dbReference>
<evidence type="ECO:0000256" key="5">
    <source>
        <dbReference type="ARBA" id="ARBA00023237"/>
    </source>
</evidence>
<comment type="subcellular location">
    <subcellularLocation>
        <location evidence="1">Cell outer membrane</location>
        <topology evidence="1">Lipid-anchor</topology>
    </subcellularLocation>
</comment>
<evidence type="ECO:0000313" key="8">
    <source>
        <dbReference type="EMBL" id="AIA56397.1"/>
    </source>
</evidence>
<keyword evidence="5" id="KW-0998">Cell outer membrane</keyword>
<evidence type="ECO:0000256" key="3">
    <source>
        <dbReference type="ARBA" id="ARBA00023136"/>
    </source>
</evidence>
<dbReference type="InterPro" id="IPR032831">
    <property type="entry name" value="LptM_cons"/>
</dbReference>
<evidence type="ECO:0000256" key="4">
    <source>
        <dbReference type="ARBA" id="ARBA00023139"/>
    </source>
</evidence>
<dbReference type="Pfam" id="PF13627">
    <property type="entry name" value="LptM_cons"/>
    <property type="match status" value="1"/>
</dbReference>